<comment type="caution">
    <text evidence="1">The sequence shown here is derived from an EMBL/GenBank/DDBJ whole genome shotgun (WGS) entry which is preliminary data.</text>
</comment>
<dbReference type="Proteomes" id="UP001632038">
    <property type="component" value="Unassembled WGS sequence"/>
</dbReference>
<protein>
    <recommendedName>
        <fullName evidence="3">NADH dehydrogenase subunit 2</fullName>
    </recommendedName>
</protein>
<organism evidence="1 2">
    <name type="scientific">Castilleja foliolosa</name>
    <dbReference type="NCBI Taxonomy" id="1961234"/>
    <lineage>
        <taxon>Eukaryota</taxon>
        <taxon>Viridiplantae</taxon>
        <taxon>Streptophyta</taxon>
        <taxon>Embryophyta</taxon>
        <taxon>Tracheophyta</taxon>
        <taxon>Spermatophyta</taxon>
        <taxon>Magnoliopsida</taxon>
        <taxon>eudicotyledons</taxon>
        <taxon>Gunneridae</taxon>
        <taxon>Pentapetalae</taxon>
        <taxon>asterids</taxon>
        <taxon>lamiids</taxon>
        <taxon>Lamiales</taxon>
        <taxon>Orobanchaceae</taxon>
        <taxon>Pedicularideae</taxon>
        <taxon>Castillejinae</taxon>
        <taxon>Castilleja</taxon>
    </lineage>
</organism>
<evidence type="ECO:0000313" key="2">
    <source>
        <dbReference type="Proteomes" id="UP001632038"/>
    </source>
</evidence>
<evidence type="ECO:0000313" key="1">
    <source>
        <dbReference type="EMBL" id="KAL3647063.1"/>
    </source>
</evidence>
<accession>A0ABD3DXU1</accession>
<keyword evidence="2" id="KW-1185">Reference proteome</keyword>
<sequence length="69" mass="7750">MIKSICNPLFVALIIINNNTFHKPIFYTSVFISPASFASYFKFGCAKLPNTWVGPISVFFFISSTLHLS</sequence>
<reference evidence="2" key="1">
    <citation type="journal article" date="2024" name="IScience">
        <title>Strigolactones Initiate the Formation of Haustorium-like Structures in Castilleja.</title>
        <authorList>
            <person name="Buerger M."/>
            <person name="Peterson D."/>
            <person name="Chory J."/>
        </authorList>
    </citation>
    <scope>NUCLEOTIDE SEQUENCE [LARGE SCALE GENOMIC DNA]</scope>
</reference>
<proteinExistence type="predicted"/>
<evidence type="ECO:0008006" key="3">
    <source>
        <dbReference type="Google" id="ProtNLM"/>
    </source>
</evidence>
<gene>
    <name evidence="1" type="ORF">CASFOL_008031</name>
</gene>
<name>A0ABD3DXU1_9LAMI</name>
<dbReference type="AlphaFoldDB" id="A0ABD3DXU1"/>
<dbReference type="EMBL" id="JAVIJP010000009">
    <property type="protein sequence ID" value="KAL3647063.1"/>
    <property type="molecule type" value="Genomic_DNA"/>
</dbReference>